<geneLocation type="plasmid" evidence="2">
    <name>pmdjk44.1</name>
</geneLocation>
<proteinExistence type="predicted"/>
<keyword evidence="1" id="KW-0614">Plasmid</keyword>
<dbReference type="EMBL" id="CP023976">
    <property type="protein sequence ID" value="ATM24556.1"/>
    <property type="molecule type" value="Genomic_DNA"/>
</dbReference>
<organism evidence="1 2">
    <name type="scientific">Streptomyces alboflavus</name>
    <dbReference type="NCBI Taxonomy" id="67267"/>
    <lineage>
        <taxon>Bacteria</taxon>
        <taxon>Bacillati</taxon>
        <taxon>Actinomycetota</taxon>
        <taxon>Actinomycetes</taxon>
        <taxon>Kitasatosporales</taxon>
        <taxon>Streptomycetaceae</taxon>
        <taxon>Streptomyces</taxon>
    </lineage>
</organism>
<dbReference type="OrthoDB" id="4239171at2"/>
<gene>
    <name evidence="1" type="ORF">SMD44_p10057</name>
</gene>
<protein>
    <submittedName>
        <fullName evidence="1">Uncharacterized protein</fullName>
    </submittedName>
</protein>
<dbReference type="Proteomes" id="UP000195880">
    <property type="component" value="Plasmid pMDJK44.1"/>
</dbReference>
<dbReference type="AlphaFoldDB" id="A0A291W4H5"/>
<evidence type="ECO:0000313" key="2">
    <source>
        <dbReference type="Proteomes" id="UP000195880"/>
    </source>
</evidence>
<reference evidence="1 2" key="1">
    <citation type="submission" date="2017-10" db="EMBL/GenBank/DDBJ databases">
        <title>Streptomyces alboflavus Genome sequencing and assembly.</title>
        <authorList>
            <person name="Wang Y."/>
            <person name="Du B."/>
            <person name="Ding Y."/>
            <person name="Liu H."/>
            <person name="Hou Q."/>
            <person name="Liu K."/>
            <person name="Wang C."/>
            <person name="Yao L."/>
        </authorList>
    </citation>
    <scope>NUCLEOTIDE SEQUENCE [LARGE SCALE GENOMIC DNA]</scope>
    <source>
        <strain evidence="1 2">MDJK44</strain>
        <plasmid evidence="2">Plasmid pmdjk44.1</plasmid>
    </source>
</reference>
<keyword evidence="2" id="KW-1185">Reference proteome</keyword>
<name>A0A291W4H5_9ACTN</name>
<sequence>MSPADVKAACYGRGAIFPVAILDPRDRWACPTYPGLPEWQPEDGHGMLVLRWTAPPSQAAEGPRQLAAAAAQAPRAPSGPELAAYQASLPTGVHLISLPANHVIGPWAQRPGISHRT</sequence>
<dbReference type="RefSeq" id="WP_159399795.1">
    <property type="nucleotide sequence ID" value="NZ_CP023976.1"/>
</dbReference>
<accession>A0A291W4H5</accession>
<dbReference type="KEGG" id="salf:SMD44_p10057"/>
<evidence type="ECO:0000313" key="1">
    <source>
        <dbReference type="EMBL" id="ATM24556.1"/>
    </source>
</evidence>